<organism evidence="11 12">
    <name type="scientific">Allopseudospirillum japonicum</name>
    <dbReference type="NCBI Taxonomy" id="64971"/>
    <lineage>
        <taxon>Bacteria</taxon>
        <taxon>Pseudomonadati</taxon>
        <taxon>Pseudomonadota</taxon>
        <taxon>Gammaproteobacteria</taxon>
        <taxon>Oceanospirillales</taxon>
        <taxon>Oceanospirillaceae</taxon>
        <taxon>Allopseudospirillum</taxon>
    </lineage>
</organism>
<dbReference type="PANTHER" id="PTHR30026:SF20">
    <property type="entry name" value="OUTER MEMBRANE PROTEIN TOLC"/>
    <property type="match status" value="1"/>
</dbReference>
<evidence type="ECO:0000256" key="10">
    <source>
        <dbReference type="SAM" id="SignalP"/>
    </source>
</evidence>
<dbReference type="GO" id="GO:0009279">
    <property type="term" value="C:cell outer membrane"/>
    <property type="evidence" value="ECO:0007669"/>
    <property type="project" value="UniProtKB-SubCell"/>
</dbReference>
<protein>
    <submittedName>
        <fullName evidence="11">Outer membrane protein</fullName>
    </submittedName>
</protein>
<keyword evidence="8" id="KW-0175">Coiled coil</keyword>
<comment type="similarity">
    <text evidence="2">Belongs to the outer membrane factor (OMF) (TC 1.B.17) family.</text>
</comment>
<dbReference type="AlphaFoldDB" id="A0A1H6RLW6"/>
<dbReference type="RefSeq" id="WP_093308861.1">
    <property type="nucleotide sequence ID" value="NZ_FNYH01000003.1"/>
</dbReference>
<dbReference type="NCBIfam" id="TIGR01844">
    <property type="entry name" value="type_I_sec_TolC"/>
    <property type="match status" value="1"/>
</dbReference>
<evidence type="ECO:0000313" key="11">
    <source>
        <dbReference type="EMBL" id="SEI52780.1"/>
    </source>
</evidence>
<proteinExistence type="inferred from homology"/>
<keyword evidence="7" id="KW-0998">Cell outer membrane</keyword>
<dbReference type="SUPFAM" id="SSF56954">
    <property type="entry name" value="Outer membrane efflux proteins (OEP)"/>
    <property type="match status" value="1"/>
</dbReference>
<keyword evidence="10" id="KW-0732">Signal</keyword>
<evidence type="ECO:0000256" key="3">
    <source>
        <dbReference type="ARBA" id="ARBA00022448"/>
    </source>
</evidence>
<evidence type="ECO:0000256" key="4">
    <source>
        <dbReference type="ARBA" id="ARBA00022452"/>
    </source>
</evidence>
<dbReference type="STRING" id="64971.SAMN05421831_103211"/>
<gene>
    <name evidence="11" type="ORF">SAMN05421831_103211</name>
</gene>
<dbReference type="GO" id="GO:0015288">
    <property type="term" value="F:porin activity"/>
    <property type="evidence" value="ECO:0007669"/>
    <property type="project" value="TreeGrafter"/>
</dbReference>
<evidence type="ECO:0000256" key="2">
    <source>
        <dbReference type="ARBA" id="ARBA00007613"/>
    </source>
</evidence>
<name>A0A1H6RLW6_9GAMM</name>
<feature type="compositionally biased region" description="Polar residues" evidence="9">
    <location>
        <begin position="60"/>
        <end position="80"/>
    </location>
</feature>
<feature type="coiled-coil region" evidence="8">
    <location>
        <begin position="101"/>
        <end position="160"/>
    </location>
</feature>
<dbReference type="EMBL" id="FNYH01000003">
    <property type="protein sequence ID" value="SEI52780.1"/>
    <property type="molecule type" value="Genomic_DNA"/>
</dbReference>
<evidence type="ECO:0000313" key="12">
    <source>
        <dbReference type="Proteomes" id="UP000242999"/>
    </source>
</evidence>
<reference evidence="12" key="1">
    <citation type="submission" date="2016-10" db="EMBL/GenBank/DDBJ databases">
        <authorList>
            <person name="Varghese N."/>
            <person name="Submissions S."/>
        </authorList>
    </citation>
    <scope>NUCLEOTIDE SEQUENCE [LARGE SCALE GENOMIC DNA]</scope>
    <source>
        <strain evidence="12">DSM 7165</strain>
    </source>
</reference>
<dbReference type="GO" id="GO:0015562">
    <property type="term" value="F:efflux transmembrane transporter activity"/>
    <property type="evidence" value="ECO:0007669"/>
    <property type="project" value="InterPro"/>
</dbReference>
<keyword evidence="3" id="KW-0813">Transport</keyword>
<keyword evidence="5" id="KW-0812">Transmembrane</keyword>
<accession>A0A1H6RLW6</accession>
<feature type="chain" id="PRO_5017269406" evidence="10">
    <location>
        <begin position="19"/>
        <end position="429"/>
    </location>
</feature>
<comment type="subcellular location">
    <subcellularLocation>
        <location evidence="1">Cell outer membrane</location>
    </subcellularLocation>
</comment>
<keyword evidence="12" id="KW-1185">Reference proteome</keyword>
<evidence type="ECO:0000256" key="6">
    <source>
        <dbReference type="ARBA" id="ARBA00023136"/>
    </source>
</evidence>
<keyword evidence="6" id="KW-0472">Membrane</keyword>
<evidence type="ECO:0000256" key="7">
    <source>
        <dbReference type="ARBA" id="ARBA00023237"/>
    </source>
</evidence>
<dbReference type="Gene3D" id="1.20.1600.10">
    <property type="entry name" value="Outer membrane efflux proteins (OEP)"/>
    <property type="match status" value="1"/>
</dbReference>
<dbReference type="Pfam" id="PF02321">
    <property type="entry name" value="OEP"/>
    <property type="match status" value="2"/>
</dbReference>
<dbReference type="PANTHER" id="PTHR30026">
    <property type="entry name" value="OUTER MEMBRANE PROTEIN TOLC"/>
    <property type="match status" value="1"/>
</dbReference>
<evidence type="ECO:0000256" key="1">
    <source>
        <dbReference type="ARBA" id="ARBA00004442"/>
    </source>
</evidence>
<evidence type="ECO:0000256" key="8">
    <source>
        <dbReference type="SAM" id="Coils"/>
    </source>
</evidence>
<dbReference type="GO" id="GO:1990281">
    <property type="term" value="C:efflux pump complex"/>
    <property type="evidence" value="ECO:0007669"/>
    <property type="project" value="TreeGrafter"/>
</dbReference>
<evidence type="ECO:0000256" key="9">
    <source>
        <dbReference type="SAM" id="MobiDB-lite"/>
    </source>
</evidence>
<feature type="region of interest" description="Disordered" evidence="9">
    <location>
        <begin position="49"/>
        <end position="80"/>
    </location>
</feature>
<dbReference type="Proteomes" id="UP000242999">
    <property type="component" value="Unassembled WGS sequence"/>
</dbReference>
<sequence>MRLPLILSFSLLPFHVMAADLLNIYQDALTADTELAKVLAQYQQQEARQDQAESGLKPQVSATANVSRQHTSPSSQEDYTSHTLGLSASQVVYQGSLYAQVDAAQAQVKASQAQYEQAQQELMLRSAQAYFAVLRAQDALRTAQAQETAIKRQLDQAKQQFEVGLIAITGVHEAQAAYDQARANRLGAEGQLRVTQDALEQLTGQSYAALDVLKDDIPIQAPEPNQRQHWEERALAHNLSLVSAAYGVEAAQANIKAQQAQHYPSLSFYAEHQRTDNAQGMEIDRNSTVYGVRANVDVYAGGRTQAQVRESRYALEEAQAQQESARRSVLQNARSLFTLVNTDVLTVQARKLAIRSNQSALEATRTGYEVGTRNIVDVLNAERNLYAAQRDYDQARYDYVINMLQLKFAAGVLTQEDLATLNQWLKASS</sequence>
<dbReference type="InterPro" id="IPR051906">
    <property type="entry name" value="TolC-like"/>
</dbReference>
<dbReference type="OrthoDB" id="9813458at2"/>
<dbReference type="InterPro" id="IPR003423">
    <property type="entry name" value="OMP_efflux"/>
</dbReference>
<keyword evidence="4" id="KW-1134">Transmembrane beta strand</keyword>
<evidence type="ECO:0000256" key="5">
    <source>
        <dbReference type="ARBA" id="ARBA00022692"/>
    </source>
</evidence>
<dbReference type="InterPro" id="IPR010130">
    <property type="entry name" value="T1SS_OMP_TolC"/>
</dbReference>
<feature type="signal peptide" evidence="10">
    <location>
        <begin position="1"/>
        <end position="18"/>
    </location>
</feature>